<gene>
    <name evidence="1" type="ORF">NEOLEDRAFT_1068503</name>
</gene>
<dbReference type="InParanoid" id="A0A165RKI6"/>
<dbReference type="STRING" id="1314782.A0A165RKI6"/>
<dbReference type="Proteomes" id="UP000076761">
    <property type="component" value="Unassembled WGS sequence"/>
</dbReference>
<keyword evidence="2" id="KW-1185">Reference proteome</keyword>
<dbReference type="EMBL" id="KV425581">
    <property type="protein sequence ID" value="KZT23944.1"/>
    <property type="molecule type" value="Genomic_DNA"/>
</dbReference>
<feature type="non-terminal residue" evidence="1">
    <location>
        <position position="1"/>
    </location>
</feature>
<sequence length="74" mass="8615">YEHNLHLLKSSENATRYKENHLATGICKPMIFSGLLCCFSPLRCFSVNLMHLLWLNLPDLFLPLWCGTIEYDKT</sequence>
<accession>A0A165RKI6</accession>
<evidence type="ECO:0000313" key="1">
    <source>
        <dbReference type="EMBL" id="KZT23944.1"/>
    </source>
</evidence>
<proteinExistence type="predicted"/>
<organism evidence="1 2">
    <name type="scientific">Neolentinus lepideus HHB14362 ss-1</name>
    <dbReference type="NCBI Taxonomy" id="1314782"/>
    <lineage>
        <taxon>Eukaryota</taxon>
        <taxon>Fungi</taxon>
        <taxon>Dikarya</taxon>
        <taxon>Basidiomycota</taxon>
        <taxon>Agaricomycotina</taxon>
        <taxon>Agaricomycetes</taxon>
        <taxon>Gloeophyllales</taxon>
        <taxon>Gloeophyllaceae</taxon>
        <taxon>Neolentinus</taxon>
    </lineage>
</organism>
<name>A0A165RKI6_9AGAM</name>
<evidence type="ECO:0000313" key="2">
    <source>
        <dbReference type="Proteomes" id="UP000076761"/>
    </source>
</evidence>
<protein>
    <submittedName>
        <fullName evidence="1">Uncharacterized protein</fullName>
    </submittedName>
</protein>
<dbReference type="AlphaFoldDB" id="A0A165RKI6"/>
<reference evidence="1 2" key="1">
    <citation type="journal article" date="2016" name="Mol. Biol. Evol.">
        <title>Comparative Genomics of Early-Diverging Mushroom-Forming Fungi Provides Insights into the Origins of Lignocellulose Decay Capabilities.</title>
        <authorList>
            <person name="Nagy L.G."/>
            <person name="Riley R."/>
            <person name="Tritt A."/>
            <person name="Adam C."/>
            <person name="Daum C."/>
            <person name="Floudas D."/>
            <person name="Sun H."/>
            <person name="Yadav J.S."/>
            <person name="Pangilinan J."/>
            <person name="Larsson K.H."/>
            <person name="Matsuura K."/>
            <person name="Barry K."/>
            <person name="Labutti K."/>
            <person name="Kuo R."/>
            <person name="Ohm R.A."/>
            <person name="Bhattacharya S.S."/>
            <person name="Shirouzu T."/>
            <person name="Yoshinaga Y."/>
            <person name="Martin F.M."/>
            <person name="Grigoriev I.V."/>
            <person name="Hibbett D.S."/>
        </authorList>
    </citation>
    <scope>NUCLEOTIDE SEQUENCE [LARGE SCALE GENOMIC DNA]</scope>
    <source>
        <strain evidence="1 2">HHB14362 ss-1</strain>
    </source>
</reference>